<name>A0A0G4I8Z9_9ALVE</name>
<dbReference type="PhylomeDB" id="A0A0G4I8Z9"/>
<accession>A0A0G4I8Z9</accession>
<evidence type="ECO:0000256" key="2">
    <source>
        <dbReference type="ARBA" id="ARBA00023043"/>
    </source>
</evidence>
<dbReference type="EMBL" id="CDMZ01005707">
    <property type="protein sequence ID" value="CEM53568.1"/>
    <property type="molecule type" value="Genomic_DNA"/>
</dbReference>
<protein>
    <submittedName>
        <fullName evidence="4">Uncharacterized protein</fullName>
    </submittedName>
</protein>
<dbReference type="PANTHER" id="PTHR24193:SF121">
    <property type="entry name" value="ADA2A-CONTAINING COMPLEX COMPONENT 3, ISOFORM D"/>
    <property type="match status" value="1"/>
</dbReference>
<keyword evidence="2 3" id="KW-0040">ANK repeat</keyword>
<gene>
    <name evidence="4" type="ORF">Cvel_12075</name>
</gene>
<dbReference type="GO" id="GO:0045944">
    <property type="term" value="P:positive regulation of transcription by RNA polymerase II"/>
    <property type="evidence" value="ECO:0007669"/>
    <property type="project" value="TreeGrafter"/>
</dbReference>
<dbReference type="InterPro" id="IPR050663">
    <property type="entry name" value="Ankyrin-SOCS_Box"/>
</dbReference>
<organism evidence="4">
    <name type="scientific">Chromera velia CCMP2878</name>
    <dbReference type="NCBI Taxonomy" id="1169474"/>
    <lineage>
        <taxon>Eukaryota</taxon>
        <taxon>Sar</taxon>
        <taxon>Alveolata</taxon>
        <taxon>Colpodellida</taxon>
        <taxon>Chromeraceae</taxon>
        <taxon>Chromera</taxon>
    </lineage>
</organism>
<proteinExistence type="predicted"/>
<feature type="repeat" description="ANK" evidence="3">
    <location>
        <begin position="173"/>
        <end position="205"/>
    </location>
</feature>
<dbReference type="SMART" id="SM00248">
    <property type="entry name" value="ANK"/>
    <property type="match status" value="4"/>
</dbReference>
<dbReference type="Gene3D" id="1.25.40.20">
    <property type="entry name" value="Ankyrin repeat-containing domain"/>
    <property type="match status" value="2"/>
</dbReference>
<dbReference type="GO" id="GO:0000976">
    <property type="term" value="F:transcription cis-regulatory region binding"/>
    <property type="evidence" value="ECO:0007669"/>
    <property type="project" value="TreeGrafter"/>
</dbReference>
<dbReference type="InterPro" id="IPR036770">
    <property type="entry name" value="Ankyrin_rpt-contain_sf"/>
</dbReference>
<dbReference type="AlphaFoldDB" id="A0A0G4I8Z9"/>
<sequence>MIAIRLLGDDLLLSGISCLFPLSCALPIRLLNYAAPSNHQWLAATLLVRSDQSAHAGSADVFVFSDNGGRLKDKILSWVEKEVKSGDPATANESIEAERPADLRFFENWFDMRPWSDLKFEHFPLTPLLSAVAAGHENTVKLLVNWGGAQIDGRPSVFGMGGVNGSGGPSRMPVQSSLHVAAEHGHLQIVRVRISEGADVFFETEEGGDTSPHSSKVSPAGIRWPAAGKCLALHFLRERRFMVSSFASSRLFTRLAVQLSDVKVPVGDPEVYELENSSAIPEYVTRPDEFGATPLHLATEVHTHADVEMLRFLADWAAPLTLRGPSYIDPRDKDGRTPLMWAVRRLLRVRLRDRDWEADLKCGKRAECYYPVMAAKFLIERGADLHARAKDGETPFSVIMRDKADLLDDSLPGLILLQEYVRSNPHAGIGAADPEELQLGREQKEQHLTICPVVQKHF</sequence>
<evidence type="ECO:0000313" key="4">
    <source>
        <dbReference type="EMBL" id="CEM53568.1"/>
    </source>
</evidence>
<dbReference type="VEuPathDB" id="CryptoDB:Cvel_12075"/>
<reference evidence="4" key="1">
    <citation type="submission" date="2014-11" db="EMBL/GenBank/DDBJ databases">
        <authorList>
            <person name="Otto D Thomas"/>
            <person name="Naeem Raeece"/>
        </authorList>
    </citation>
    <scope>NUCLEOTIDE SEQUENCE</scope>
</reference>
<keyword evidence="1" id="KW-0677">Repeat</keyword>
<evidence type="ECO:0000256" key="1">
    <source>
        <dbReference type="ARBA" id="ARBA00022737"/>
    </source>
</evidence>
<dbReference type="InterPro" id="IPR002110">
    <property type="entry name" value="Ankyrin_rpt"/>
</dbReference>
<dbReference type="PANTHER" id="PTHR24193">
    <property type="entry name" value="ANKYRIN REPEAT PROTEIN"/>
    <property type="match status" value="1"/>
</dbReference>
<dbReference type="GO" id="GO:0005634">
    <property type="term" value="C:nucleus"/>
    <property type="evidence" value="ECO:0007669"/>
    <property type="project" value="TreeGrafter"/>
</dbReference>
<dbReference type="SUPFAM" id="SSF48403">
    <property type="entry name" value="Ankyrin repeat"/>
    <property type="match status" value="1"/>
</dbReference>
<dbReference type="PROSITE" id="PS50088">
    <property type="entry name" value="ANK_REPEAT"/>
    <property type="match status" value="1"/>
</dbReference>
<evidence type="ECO:0000256" key="3">
    <source>
        <dbReference type="PROSITE-ProRule" id="PRU00023"/>
    </source>
</evidence>
<dbReference type="PROSITE" id="PS50297">
    <property type="entry name" value="ANK_REP_REGION"/>
    <property type="match status" value="1"/>
</dbReference>